<feature type="compositionally biased region" description="Low complexity" evidence="10">
    <location>
        <begin position="435"/>
        <end position="453"/>
    </location>
</feature>
<evidence type="ECO:0000256" key="1">
    <source>
        <dbReference type="ARBA" id="ARBA00004123"/>
    </source>
</evidence>
<dbReference type="FunFam" id="1.10.4180.10:FF:000001">
    <property type="entry name" value="Transcription factor floricaula/leafy"/>
    <property type="match status" value="1"/>
</dbReference>
<name>A0A8J5VBV8_ZIZPA</name>
<comment type="similarity">
    <text evidence="2 9">Belongs to the FLO/LFY family.</text>
</comment>
<evidence type="ECO:0000256" key="2">
    <source>
        <dbReference type="ARBA" id="ARBA00009383"/>
    </source>
</evidence>
<organism evidence="14 15">
    <name type="scientific">Zizania palustris</name>
    <name type="common">Northern wild rice</name>
    <dbReference type="NCBI Taxonomy" id="103762"/>
    <lineage>
        <taxon>Eukaryota</taxon>
        <taxon>Viridiplantae</taxon>
        <taxon>Streptophyta</taxon>
        <taxon>Embryophyta</taxon>
        <taxon>Tracheophyta</taxon>
        <taxon>Spermatophyta</taxon>
        <taxon>Magnoliopsida</taxon>
        <taxon>Liliopsida</taxon>
        <taxon>Poales</taxon>
        <taxon>Poaceae</taxon>
        <taxon>BOP clade</taxon>
        <taxon>Oryzoideae</taxon>
        <taxon>Oryzeae</taxon>
        <taxon>Zizaniinae</taxon>
        <taxon>Zizania</taxon>
    </lineage>
</organism>
<dbReference type="PANTHER" id="PTHR36079:SF1">
    <property type="entry name" value="PROTEIN LEAFY"/>
    <property type="match status" value="1"/>
</dbReference>
<dbReference type="Pfam" id="PF17538">
    <property type="entry name" value="C_LFY_FLO"/>
    <property type="match status" value="1"/>
</dbReference>
<keyword evidence="15" id="KW-1185">Reference proteome</keyword>
<protein>
    <recommendedName>
        <fullName evidence="9">Floricaula/leafy-like transcription factor</fullName>
    </recommendedName>
</protein>
<keyword evidence="6 9" id="KW-0010">Activator</keyword>
<dbReference type="GO" id="GO:0005634">
    <property type="term" value="C:nucleus"/>
    <property type="evidence" value="ECO:0007669"/>
    <property type="project" value="UniProtKB-SubCell"/>
</dbReference>
<dbReference type="OrthoDB" id="1875842at2759"/>
<keyword evidence="4 9" id="KW-0805">Transcription regulation</keyword>
<feature type="region of interest" description="Disordered" evidence="10">
    <location>
        <begin position="186"/>
        <end position="267"/>
    </location>
</feature>
<dbReference type="Pfam" id="PF01698">
    <property type="entry name" value="SAM_LFY"/>
    <property type="match status" value="1"/>
</dbReference>
<evidence type="ECO:0000259" key="12">
    <source>
        <dbReference type="Pfam" id="PF11904"/>
    </source>
</evidence>
<evidence type="ECO:0000256" key="3">
    <source>
        <dbReference type="ARBA" id="ARBA00022473"/>
    </source>
</evidence>
<evidence type="ECO:0000256" key="10">
    <source>
        <dbReference type="SAM" id="MobiDB-lite"/>
    </source>
</evidence>
<dbReference type="GO" id="GO:0003677">
    <property type="term" value="F:DNA binding"/>
    <property type="evidence" value="ECO:0007669"/>
    <property type="project" value="UniProtKB-UniRule"/>
</dbReference>
<feature type="compositionally biased region" description="Acidic residues" evidence="10">
    <location>
        <begin position="230"/>
        <end position="240"/>
    </location>
</feature>
<reference evidence="14" key="2">
    <citation type="submission" date="2021-02" db="EMBL/GenBank/DDBJ databases">
        <authorList>
            <person name="Kimball J.A."/>
            <person name="Haas M.W."/>
            <person name="Macchietto M."/>
            <person name="Kono T."/>
            <person name="Duquette J."/>
            <person name="Shao M."/>
        </authorList>
    </citation>
    <scope>NUCLEOTIDE SEQUENCE</scope>
    <source>
        <tissue evidence="14">Fresh leaf tissue</tissue>
    </source>
</reference>
<sequence length="555" mass="60749">MRCPETDAWGGTRNNGRNRARSRRAGGDWRGQEAMDPSDAFSAAHPFRWDLGPPAAAVPPPPPPPPAAQHGNASRELEDLMAGYGVRLSTVARISELGFTSSTLLAMTERELDDMMAALVGLFRWDLLLGERFGLRAALRAERGRLICLGAGGRHHGQSGSTLDVVSQEAGMQPVLSDELDEALSGGMGDNHNGRRMVTGKKQAKKGSTSMKGKKLRTKKANELIRLDMQDDDDNEGDEDGGGRSESTESSAGGGERQREHPFVVTEPGEVARAKKNGLDYLFHLYEQCRLFLLQVQSLAKLHGHKFPTKVTNQVFRYAKKVGASYINKPKMRHYVHCYALHCLDEESSDALRRAYKARGENVGAWRQACYAPLIDISSRHGFDIDAVFAAHPRLAIWYVPTRLRQLCHQARSSHAAAATLPPTLCTRAGARRGAAWGGRSTSGGYSTRSPRSAPHRSRAPPPSDTYRIWKRGTNLRADTTLAGFDGLRIRRADHSFLFFGEETDTSGRHLPPGSLLVLHRGKCEVHDAFAATAGDEDAATSDVAAYRPGLNISR</sequence>
<evidence type="ECO:0000256" key="9">
    <source>
        <dbReference type="RuleBase" id="RU366064"/>
    </source>
</evidence>
<dbReference type="InterPro" id="IPR002910">
    <property type="entry name" value="FLO_LFY"/>
</dbReference>
<feature type="compositionally biased region" description="Basic and acidic residues" evidence="10">
    <location>
        <begin position="220"/>
        <end position="229"/>
    </location>
</feature>
<feature type="region of interest" description="Disordered" evidence="10">
    <location>
        <begin position="435"/>
        <end position="467"/>
    </location>
</feature>
<comment type="subcellular location">
    <subcellularLocation>
        <location evidence="1 9">Nucleus</location>
    </subcellularLocation>
</comment>
<evidence type="ECO:0000256" key="7">
    <source>
        <dbReference type="ARBA" id="ARBA00023163"/>
    </source>
</evidence>
<dbReference type="Pfam" id="PF11904">
    <property type="entry name" value="ANKRD13_C"/>
    <property type="match status" value="1"/>
</dbReference>
<keyword evidence="3" id="KW-0217">Developmental protein</keyword>
<evidence type="ECO:0000256" key="8">
    <source>
        <dbReference type="ARBA" id="ARBA00023242"/>
    </source>
</evidence>
<evidence type="ECO:0000256" key="4">
    <source>
        <dbReference type="ARBA" id="ARBA00023015"/>
    </source>
</evidence>
<evidence type="ECO:0000313" key="14">
    <source>
        <dbReference type="EMBL" id="KAG8039979.1"/>
    </source>
</evidence>
<feature type="domain" description="Floricaula/Leafy protein SAM" evidence="11">
    <location>
        <begin position="75"/>
        <end position="146"/>
    </location>
</feature>
<evidence type="ECO:0000259" key="11">
    <source>
        <dbReference type="Pfam" id="PF01698"/>
    </source>
</evidence>
<dbReference type="InterPro" id="IPR035209">
    <property type="entry name" value="FLO/LFY_C"/>
</dbReference>
<reference evidence="14" key="1">
    <citation type="journal article" date="2021" name="bioRxiv">
        <title>Whole Genome Assembly and Annotation of Northern Wild Rice, Zizania palustris L., Supports a Whole Genome Duplication in the Zizania Genus.</title>
        <authorList>
            <person name="Haas M."/>
            <person name="Kono T."/>
            <person name="Macchietto M."/>
            <person name="Millas R."/>
            <person name="McGilp L."/>
            <person name="Shao M."/>
            <person name="Duquette J."/>
            <person name="Hirsch C.N."/>
            <person name="Kimball J."/>
        </authorList>
    </citation>
    <scope>NUCLEOTIDE SEQUENCE</scope>
    <source>
        <tissue evidence="14">Fresh leaf tissue</tissue>
    </source>
</reference>
<dbReference type="PANTHER" id="PTHR36079">
    <property type="entry name" value="PROTEIN LEAFY"/>
    <property type="match status" value="1"/>
</dbReference>
<evidence type="ECO:0000256" key="5">
    <source>
        <dbReference type="ARBA" id="ARBA00023125"/>
    </source>
</evidence>
<feature type="compositionally biased region" description="Pro residues" evidence="10">
    <location>
        <begin position="56"/>
        <end position="67"/>
    </location>
</feature>
<proteinExistence type="inferred from homology"/>
<keyword evidence="7 9" id="KW-0804">Transcription</keyword>
<gene>
    <name evidence="14" type="ORF">GUJ93_ZPchr0028g29045</name>
</gene>
<comment type="caution">
    <text evidence="14">The sequence shown here is derived from an EMBL/GenBank/DDBJ whole genome shotgun (WGS) entry which is preliminary data.</text>
</comment>
<keyword evidence="5 9" id="KW-0238">DNA-binding</keyword>
<dbReference type="InterPro" id="IPR055285">
    <property type="entry name" value="ANKRD13_C"/>
</dbReference>
<feature type="domain" description="Ankyrin repeat" evidence="12">
    <location>
        <begin position="477"/>
        <end position="533"/>
    </location>
</feature>
<feature type="domain" description="Floricaula/leafy DNA-binding C-terminal" evidence="13">
    <location>
        <begin position="251"/>
        <end position="416"/>
    </location>
</feature>
<dbReference type="InterPro" id="IPR035079">
    <property type="entry name" value="LFY_SAM"/>
</dbReference>
<evidence type="ECO:0000313" key="15">
    <source>
        <dbReference type="Proteomes" id="UP000729402"/>
    </source>
</evidence>
<dbReference type="GO" id="GO:0010074">
    <property type="term" value="P:maintenance of meristem identity"/>
    <property type="evidence" value="ECO:0007669"/>
    <property type="project" value="UniProtKB-ARBA"/>
</dbReference>
<dbReference type="EMBL" id="JAAALK010001848">
    <property type="protein sequence ID" value="KAG8039979.1"/>
    <property type="molecule type" value="Genomic_DNA"/>
</dbReference>
<evidence type="ECO:0000259" key="13">
    <source>
        <dbReference type="Pfam" id="PF17538"/>
    </source>
</evidence>
<dbReference type="AlphaFoldDB" id="A0A8J5VBV8"/>
<feature type="region of interest" description="Disordered" evidence="10">
    <location>
        <begin position="1"/>
        <end position="73"/>
    </location>
</feature>
<feature type="compositionally biased region" description="Basic residues" evidence="10">
    <location>
        <begin position="194"/>
        <end position="205"/>
    </location>
</feature>
<comment type="function">
    <text evidence="9">Probable transcription factor.</text>
</comment>
<keyword evidence="8 9" id="KW-0539">Nucleus</keyword>
<accession>A0A8J5VBV8</accession>
<evidence type="ECO:0000256" key="6">
    <source>
        <dbReference type="ARBA" id="ARBA00023159"/>
    </source>
</evidence>
<dbReference type="GO" id="GO:0006355">
    <property type="term" value="P:regulation of DNA-templated transcription"/>
    <property type="evidence" value="ECO:0007669"/>
    <property type="project" value="UniProtKB-UniRule"/>
</dbReference>
<dbReference type="Proteomes" id="UP000729402">
    <property type="component" value="Unassembled WGS sequence"/>
</dbReference>